<gene>
    <name evidence="1" type="ORF">METZ01_LOCUS398253</name>
</gene>
<proteinExistence type="predicted"/>
<evidence type="ECO:0000313" key="1">
    <source>
        <dbReference type="EMBL" id="SVD45399.1"/>
    </source>
</evidence>
<dbReference type="EMBL" id="UINC01151662">
    <property type="protein sequence ID" value="SVD45399.1"/>
    <property type="molecule type" value="Genomic_DNA"/>
</dbReference>
<accession>A0A382VFY5</accession>
<name>A0A382VFY5_9ZZZZ</name>
<dbReference type="AlphaFoldDB" id="A0A382VFY5"/>
<sequence>MFELKKIHREAIPKALERVERYRLLNQPLVAESICRDILEVDAENQQALIGLVLALTDQFEHEANKGINIVLDLIPRLTDEYTHDYYSGLAHERQGKARLVRDYPGARFDAFELLTRAMEWYEKAKGLQASDNDDAILHWNSCARIIINNKLEARPPEGESVGSE</sequence>
<reference evidence="1" key="1">
    <citation type="submission" date="2018-05" db="EMBL/GenBank/DDBJ databases">
        <authorList>
            <person name="Lanie J.A."/>
            <person name="Ng W.-L."/>
            <person name="Kazmierczak K.M."/>
            <person name="Andrzejewski T.M."/>
            <person name="Davidsen T.M."/>
            <person name="Wayne K.J."/>
            <person name="Tettelin H."/>
            <person name="Glass J.I."/>
            <person name="Rusch D."/>
            <person name="Podicherti R."/>
            <person name="Tsui H.-C.T."/>
            <person name="Winkler M.E."/>
        </authorList>
    </citation>
    <scope>NUCLEOTIDE SEQUENCE</scope>
</reference>
<organism evidence="1">
    <name type="scientific">marine metagenome</name>
    <dbReference type="NCBI Taxonomy" id="408172"/>
    <lineage>
        <taxon>unclassified sequences</taxon>
        <taxon>metagenomes</taxon>
        <taxon>ecological metagenomes</taxon>
    </lineage>
</organism>
<protein>
    <submittedName>
        <fullName evidence="1">Uncharacterized protein</fullName>
    </submittedName>
</protein>